<proteinExistence type="predicted"/>
<evidence type="ECO:0000313" key="1">
    <source>
        <dbReference type="EMBL" id="KAB2634625.1"/>
    </source>
</evidence>
<reference evidence="1 2" key="2">
    <citation type="submission" date="2019-11" db="EMBL/GenBank/DDBJ databases">
        <title>A de novo genome assembly of a pear dwarfing rootstock.</title>
        <authorList>
            <person name="Wang F."/>
            <person name="Wang J."/>
            <person name="Li S."/>
            <person name="Zhang Y."/>
            <person name="Fang M."/>
            <person name="Ma L."/>
            <person name="Zhao Y."/>
            <person name="Jiang S."/>
        </authorList>
    </citation>
    <scope>NUCLEOTIDE SEQUENCE [LARGE SCALE GENOMIC DNA]</scope>
    <source>
        <strain evidence="1">S2</strain>
        <tissue evidence="1">Leaf</tissue>
    </source>
</reference>
<dbReference type="EMBL" id="SMOL01000043">
    <property type="protein sequence ID" value="KAB2634625.1"/>
    <property type="molecule type" value="Genomic_DNA"/>
</dbReference>
<reference evidence="1 2" key="1">
    <citation type="submission" date="2019-09" db="EMBL/GenBank/DDBJ databases">
        <authorList>
            <person name="Ou C."/>
        </authorList>
    </citation>
    <scope>NUCLEOTIDE SEQUENCE [LARGE SCALE GENOMIC DNA]</scope>
    <source>
        <strain evidence="1">S2</strain>
        <tissue evidence="1">Leaf</tissue>
    </source>
</reference>
<keyword evidence="2" id="KW-1185">Reference proteome</keyword>
<sequence>MSKSSLNNFSEMCVGMTFELLVDPKPANPSQSSRCIVETLDAKRIAPIYSWKDLDASRHVRVKHLELFILCFLIVEYSLIRQSFRSKLILKYEVLSEVARTSPTTLEQDDGGIIAQYDPTHLRAVESMTRL</sequence>
<protein>
    <submittedName>
        <fullName evidence="1">S2-RNase</fullName>
    </submittedName>
</protein>
<dbReference type="AlphaFoldDB" id="A0A5N5I362"/>
<gene>
    <name evidence="1" type="ORF">D8674_038100</name>
</gene>
<organism evidence="1 2">
    <name type="scientific">Pyrus ussuriensis x Pyrus communis</name>
    <dbReference type="NCBI Taxonomy" id="2448454"/>
    <lineage>
        <taxon>Eukaryota</taxon>
        <taxon>Viridiplantae</taxon>
        <taxon>Streptophyta</taxon>
        <taxon>Embryophyta</taxon>
        <taxon>Tracheophyta</taxon>
        <taxon>Spermatophyta</taxon>
        <taxon>Magnoliopsida</taxon>
        <taxon>eudicotyledons</taxon>
        <taxon>Gunneridae</taxon>
        <taxon>Pentapetalae</taxon>
        <taxon>rosids</taxon>
        <taxon>fabids</taxon>
        <taxon>Rosales</taxon>
        <taxon>Rosaceae</taxon>
        <taxon>Amygdaloideae</taxon>
        <taxon>Maleae</taxon>
        <taxon>Pyrus</taxon>
    </lineage>
</organism>
<dbReference type="Proteomes" id="UP000327157">
    <property type="component" value="Unassembled WGS sequence"/>
</dbReference>
<accession>A0A5N5I362</accession>
<evidence type="ECO:0000313" key="2">
    <source>
        <dbReference type="Proteomes" id="UP000327157"/>
    </source>
</evidence>
<name>A0A5N5I362_9ROSA</name>
<comment type="caution">
    <text evidence="1">The sequence shown here is derived from an EMBL/GenBank/DDBJ whole genome shotgun (WGS) entry which is preliminary data.</text>
</comment>